<accession>A0AA88AH56</accession>
<dbReference type="Proteomes" id="UP001187192">
    <property type="component" value="Unassembled WGS sequence"/>
</dbReference>
<gene>
    <name evidence="2" type="ORF">TIFTF001_023968</name>
</gene>
<keyword evidence="3" id="KW-1185">Reference proteome</keyword>
<evidence type="ECO:0000313" key="2">
    <source>
        <dbReference type="EMBL" id="GMN54828.1"/>
    </source>
</evidence>
<feature type="compositionally biased region" description="Polar residues" evidence="1">
    <location>
        <begin position="23"/>
        <end position="41"/>
    </location>
</feature>
<dbReference type="Gramene" id="FCD_00022847-RA">
    <property type="protein sequence ID" value="FCD_00022847-RA:cds"/>
    <property type="gene ID" value="FCD_00022847"/>
</dbReference>
<name>A0AA88AH56_FICCA</name>
<dbReference type="AlphaFoldDB" id="A0AA88AH56"/>
<dbReference type="EMBL" id="BTGU01000053">
    <property type="protein sequence ID" value="GMN54828.1"/>
    <property type="molecule type" value="Genomic_DNA"/>
</dbReference>
<protein>
    <submittedName>
        <fullName evidence="2">Uncharacterized protein</fullName>
    </submittedName>
</protein>
<proteinExistence type="predicted"/>
<comment type="caution">
    <text evidence="2">The sequence shown here is derived from an EMBL/GenBank/DDBJ whole genome shotgun (WGS) entry which is preliminary data.</text>
</comment>
<organism evidence="2 3">
    <name type="scientific">Ficus carica</name>
    <name type="common">Common fig</name>
    <dbReference type="NCBI Taxonomy" id="3494"/>
    <lineage>
        <taxon>Eukaryota</taxon>
        <taxon>Viridiplantae</taxon>
        <taxon>Streptophyta</taxon>
        <taxon>Embryophyta</taxon>
        <taxon>Tracheophyta</taxon>
        <taxon>Spermatophyta</taxon>
        <taxon>Magnoliopsida</taxon>
        <taxon>eudicotyledons</taxon>
        <taxon>Gunneridae</taxon>
        <taxon>Pentapetalae</taxon>
        <taxon>rosids</taxon>
        <taxon>fabids</taxon>
        <taxon>Rosales</taxon>
        <taxon>Moraceae</taxon>
        <taxon>Ficeae</taxon>
        <taxon>Ficus</taxon>
    </lineage>
</organism>
<feature type="compositionally biased region" description="Gly residues" evidence="1">
    <location>
        <begin position="1"/>
        <end position="10"/>
    </location>
</feature>
<evidence type="ECO:0000313" key="3">
    <source>
        <dbReference type="Proteomes" id="UP001187192"/>
    </source>
</evidence>
<feature type="region of interest" description="Disordered" evidence="1">
    <location>
        <begin position="1"/>
        <end position="49"/>
    </location>
</feature>
<evidence type="ECO:0000256" key="1">
    <source>
        <dbReference type="SAM" id="MobiDB-lite"/>
    </source>
</evidence>
<reference evidence="2" key="1">
    <citation type="submission" date="2023-07" db="EMBL/GenBank/DDBJ databases">
        <title>draft genome sequence of fig (Ficus carica).</title>
        <authorList>
            <person name="Takahashi T."/>
            <person name="Nishimura K."/>
        </authorList>
    </citation>
    <scope>NUCLEOTIDE SEQUENCE</scope>
</reference>
<sequence>MDGFGVGLRPGTGSTRARVRSRPGNSNSARTMERVSPSSGSELARKHDPGLGHVRVKLLRLQVLATGRASAILRCQKW</sequence>